<evidence type="ECO:0000313" key="3">
    <source>
        <dbReference type="Proteomes" id="UP000026962"/>
    </source>
</evidence>
<evidence type="ECO:0000313" key="2">
    <source>
        <dbReference type="EnsemblPlants" id="OPUNC08G09290.1"/>
    </source>
</evidence>
<proteinExistence type="predicted"/>
<dbReference type="AlphaFoldDB" id="A0A0E0LTL1"/>
<accession>A0A0E0LTL1</accession>
<protein>
    <submittedName>
        <fullName evidence="2">Uncharacterized protein</fullName>
    </submittedName>
</protein>
<keyword evidence="3" id="KW-1185">Reference proteome</keyword>
<organism evidence="2">
    <name type="scientific">Oryza punctata</name>
    <name type="common">Red rice</name>
    <dbReference type="NCBI Taxonomy" id="4537"/>
    <lineage>
        <taxon>Eukaryota</taxon>
        <taxon>Viridiplantae</taxon>
        <taxon>Streptophyta</taxon>
        <taxon>Embryophyta</taxon>
        <taxon>Tracheophyta</taxon>
        <taxon>Spermatophyta</taxon>
        <taxon>Magnoliopsida</taxon>
        <taxon>Liliopsida</taxon>
        <taxon>Poales</taxon>
        <taxon>Poaceae</taxon>
        <taxon>BOP clade</taxon>
        <taxon>Oryzoideae</taxon>
        <taxon>Oryzeae</taxon>
        <taxon>Oryzinae</taxon>
        <taxon>Oryza</taxon>
    </lineage>
</organism>
<dbReference type="Proteomes" id="UP000026962">
    <property type="component" value="Chromosome 8"/>
</dbReference>
<sequence>PTVVPAGSLSHRLLSLLPTLGLTWTGRAEANSNTATTRRTPKTIAPPFFLPLSSPLRFPIPLFILLLDERS</sequence>
<feature type="signal peptide" evidence="1">
    <location>
        <begin position="1"/>
        <end position="30"/>
    </location>
</feature>
<reference evidence="2" key="2">
    <citation type="submission" date="2018-05" db="EMBL/GenBank/DDBJ databases">
        <title>OpunRS2 (Oryza punctata Reference Sequence Version 2).</title>
        <authorList>
            <person name="Zhang J."/>
            <person name="Kudrna D."/>
            <person name="Lee S."/>
            <person name="Talag J."/>
            <person name="Welchert J."/>
            <person name="Wing R.A."/>
        </authorList>
    </citation>
    <scope>NUCLEOTIDE SEQUENCE [LARGE SCALE GENOMIC DNA]</scope>
</reference>
<evidence type="ECO:0000256" key="1">
    <source>
        <dbReference type="SAM" id="SignalP"/>
    </source>
</evidence>
<name>A0A0E0LTL1_ORYPU</name>
<keyword evidence="1" id="KW-0732">Signal</keyword>
<feature type="chain" id="PRO_5002367110" evidence="1">
    <location>
        <begin position="31"/>
        <end position="71"/>
    </location>
</feature>
<reference evidence="2" key="1">
    <citation type="submission" date="2015-04" db="UniProtKB">
        <authorList>
            <consortium name="EnsemblPlants"/>
        </authorList>
    </citation>
    <scope>IDENTIFICATION</scope>
</reference>
<dbReference type="Gramene" id="OPUNC08G09290.1">
    <property type="protein sequence ID" value="OPUNC08G09290.1"/>
    <property type="gene ID" value="OPUNC08G09290"/>
</dbReference>
<dbReference type="EnsemblPlants" id="OPUNC08G09290.1">
    <property type="protein sequence ID" value="OPUNC08G09290.1"/>
    <property type="gene ID" value="OPUNC08G09290"/>
</dbReference>
<dbReference type="HOGENOM" id="CLU_2747597_0_0_1"/>